<organism evidence="7 8">
    <name type="scientific">Acuticoccus mangrovi</name>
    <dbReference type="NCBI Taxonomy" id="2796142"/>
    <lineage>
        <taxon>Bacteria</taxon>
        <taxon>Pseudomonadati</taxon>
        <taxon>Pseudomonadota</taxon>
        <taxon>Alphaproteobacteria</taxon>
        <taxon>Hyphomicrobiales</taxon>
        <taxon>Amorphaceae</taxon>
        <taxon>Acuticoccus</taxon>
    </lineage>
</organism>
<evidence type="ECO:0000259" key="6">
    <source>
        <dbReference type="Pfam" id="PF08543"/>
    </source>
</evidence>
<keyword evidence="4 7" id="KW-0418">Kinase</keyword>
<evidence type="ECO:0000313" key="7">
    <source>
        <dbReference type="EMBL" id="MBJ3775982.1"/>
    </source>
</evidence>
<reference evidence="7" key="1">
    <citation type="submission" date="2020-12" db="EMBL/GenBank/DDBJ databases">
        <title>Bacterial taxonomy.</title>
        <authorList>
            <person name="Pan X."/>
        </authorList>
    </citation>
    <scope>NUCLEOTIDE SEQUENCE</scope>
    <source>
        <strain evidence="7">B2012</strain>
    </source>
</reference>
<keyword evidence="5" id="KW-0067">ATP-binding</keyword>
<keyword evidence="2" id="KW-0808">Transferase</keyword>
<evidence type="ECO:0000256" key="2">
    <source>
        <dbReference type="ARBA" id="ARBA00022679"/>
    </source>
</evidence>
<dbReference type="Pfam" id="PF08543">
    <property type="entry name" value="Phos_pyr_kin"/>
    <property type="match status" value="1"/>
</dbReference>
<dbReference type="PANTHER" id="PTHR10534">
    <property type="entry name" value="PYRIDOXAL KINASE"/>
    <property type="match status" value="1"/>
</dbReference>
<dbReference type="EMBL" id="JAEKJA010000007">
    <property type="protein sequence ID" value="MBJ3775982.1"/>
    <property type="molecule type" value="Genomic_DNA"/>
</dbReference>
<dbReference type="PANTHER" id="PTHR10534:SF2">
    <property type="entry name" value="PYRIDOXAL KINASE"/>
    <property type="match status" value="1"/>
</dbReference>
<evidence type="ECO:0000256" key="4">
    <source>
        <dbReference type="ARBA" id="ARBA00022777"/>
    </source>
</evidence>
<accession>A0A934ILF5</accession>
<dbReference type="GO" id="GO:0005524">
    <property type="term" value="F:ATP binding"/>
    <property type="evidence" value="ECO:0007669"/>
    <property type="project" value="UniProtKB-KW"/>
</dbReference>
<dbReference type="RefSeq" id="WP_198881874.1">
    <property type="nucleotide sequence ID" value="NZ_JAEKJA010000007.1"/>
</dbReference>
<keyword evidence="3" id="KW-0547">Nucleotide-binding</keyword>
<dbReference type="InterPro" id="IPR013749">
    <property type="entry name" value="PM/HMP-P_kinase-1"/>
</dbReference>
<dbReference type="GO" id="GO:0005829">
    <property type="term" value="C:cytosol"/>
    <property type="evidence" value="ECO:0007669"/>
    <property type="project" value="TreeGrafter"/>
</dbReference>
<dbReference type="AlphaFoldDB" id="A0A934ILF5"/>
<name>A0A934ILF5_9HYPH</name>
<evidence type="ECO:0000256" key="5">
    <source>
        <dbReference type="ARBA" id="ARBA00022840"/>
    </source>
</evidence>
<gene>
    <name evidence="7" type="ORF">JCR33_09810</name>
</gene>
<dbReference type="InterPro" id="IPR029056">
    <property type="entry name" value="Ribokinase-like"/>
</dbReference>
<evidence type="ECO:0000256" key="1">
    <source>
        <dbReference type="ARBA" id="ARBA00012104"/>
    </source>
</evidence>
<evidence type="ECO:0000313" key="8">
    <source>
        <dbReference type="Proteomes" id="UP000609531"/>
    </source>
</evidence>
<dbReference type="Proteomes" id="UP000609531">
    <property type="component" value="Unassembled WGS sequence"/>
</dbReference>
<dbReference type="GO" id="GO:0008478">
    <property type="term" value="F:pyridoxal kinase activity"/>
    <property type="evidence" value="ECO:0007669"/>
    <property type="project" value="UniProtKB-EC"/>
</dbReference>
<proteinExistence type="predicted"/>
<dbReference type="GO" id="GO:0009443">
    <property type="term" value="P:pyridoxal 5'-phosphate salvage"/>
    <property type="evidence" value="ECO:0007669"/>
    <property type="project" value="InterPro"/>
</dbReference>
<dbReference type="SUPFAM" id="SSF53613">
    <property type="entry name" value="Ribokinase-like"/>
    <property type="match status" value="1"/>
</dbReference>
<dbReference type="InterPro" id="IPR004625">
    <property type="entry name" value="PyrdxlKinase"/>
</dbReference>
<feature type="domain" description="Pyridoxamine kinase/Phosphomethylpyrimidine kinase" evidence="6">
    <location>
        <begin position="67"/>
        <end position="237"/>
    </location>
</feature>
<dbReference type="EC" id="2.7.1.35" evidence="1"/>
<keyword evidence="8" id="KW-1185">Reference proteome</keyword>
<comment type="caution">
    <text evidence="7">The sequence shown here is derived from an EMBL/GenBank/DDBJ whole genome shotgun (WGS) entry which is preliminary data.</text>
</comment>
<protein>
    <recommendedName>
        <fullName evidence="1">pyridoxal kinase</fullName>
        <ecNumber evidence="1">2.7.1.35</ecNumber>
    </recommendedName>
</protein>
<dbReference type="Gene3D" id="3.40.1190.20">
    <property type="match status" value="1"/>
</dbReference>
<evidence type="ECO:0000256" key="3">
    <source>
        <dbReference type="ARBA" id="ARBA00022741"/>
    </source>
</evidence>
<sequence length="270" mass="27707">MSAKTVVAISSFVMRGVVGLRAITFALERRGARVWPVATVTMPWHPGLGPSTRSRPADFATHLDELATKAAEVDAVLTGYFASADQVAAAARFIDAVRAARSDALVLVDPVTGDERGRYVPDAVADAIGSALLPRADIATPNANELRDLARASEAEDDLAAVARRLGPPEVVVTSGVERPGAIGAMLVTPTATTVVEHTAITPAPRGTGDLFSAVLLSARLGGATPEAALREAAAATLGVILASDAEVLALAEGQEAIAKPPLDLVRAVA</sequence>